<dbReference type="SUPFAM" id="SSF109604">
    <property type="entry name" value="HD-domain/PDEase-like"/>
    <property type="match status" value="1"/>
</dbReference>
<dbReference type="InterPro" id="IPR003607">
    <property type="entry name" value="HD/PDEase_dom"/>
</dbReference>
<accession>A0A2H0WX21</accession>
<reference evidence="3" key="1">
    <citation type="submission" date="2017-09" db="EMBL/GenBank/DDBJ databases">
        <title>Depth-based differentiation of microbial function through sediment-hosted aquifers and enrichment of novel symbionts in the deep terrestrial subsurface.</title>
        <authorList>
            <person name="Probst A.J."/>
            <person name="Ladd B."/>
            <person name="Jarett J.K."/>
            <person name="Geller-Mcgrath D.E."/>
            <person name="Sieber C.M.K."/>
            <person name="Emerson J.B."/>
            <person name="Anantharaman K."/>
            <person name="Thomas B.C."/>
            <person name="Malmstrom R."/>
            <person name="Stieglmeier M."/>
            <person name="Klingl A."/>
            <person name="Woyke T."/>
            <person name="Ryan C.M."/>
            <person name="Banfield J.F."/>
        </authorList>
    </citation>
    <scope>NUCLEOTIDE SEQUENCE [LARGE SCALE GENOMIC DNA]</scope>
</reference>
<proteinExistence type="predicted"/>
<comment type="caution">
    <text evidence="2">The sequence shown here is derived from an EMBL/GenBank/DDBJ whole genome shotgun (WGS) entry which is preliminary data.</text>
</comment>
<organism evidence="2 3">
    <name type="scientific">Candidatus Portnoybacteria bacterium CG09_land_8_20_14_0_10_44_13</name>
    <dbReference type="NCBI Taxonomy" id="1974811"/>
    <lineage>
        <taxon>Bacteria</taxon>
        <taxon>Candidatus Portnoyibacteriota</taxon>
    </lineage>
</organism>
<protein>
    <submittedName>
        <fullName evidence="2">Phosphohydrolase</fullName>
    </submittedName>
</protein>
<dbReference type="PROSITE" id="PS51831">
    <property type="entry name" value="HD"/>
    <property type="match status" value="1"/>
</dbReference>
<gene>
    <name evidence="2" type="ORF">COT61_03770</name>
</gene>
<evidence type="ECO:0000259" key="1">
    <source>
        <dbReference type="PROSITE" id="PS51831"/>
    </source>
</evidence>
<feature type="domain" description="HD" evidence="1">
    <location>
        <begin position="31"/>
        <end position="136"/>
    </location>
</feature>
<dbReference type="Pfam" id="PF01966">
    <property type="entry name" value="HD"/>
    <property type="match status" value="1"/>
</dbReference>
<name>A0A2H0WX21_9BACT</name>
<dbReference type="PANTHER" id="PTHR33594">
    <property type="entry name" value="SUPERFAMILY HYDROLASE, PUTATIVE (AFU_ORTHOLOGUE AFUA_1G03035)-RELATED"/>
    <property type="match status" value="1"/>
</dbReference>
<dbReference type="AlphaFoldDB" id="A0A2H0WX21"/>
<dbReference type="Proteomes" id="UP000229080">
    <property type="component" value="Unassembled WGS sequence"/>
</dbReference>
<dbReference type="CDD" id="cd00077">
    <property type="entry name" value="HDc"/>
    <property type="match status" value="1"/>
</dbReference>
<evidence type="ECO:0000313" key="2">
    <source>
        <dbReference type="EMBL" id="PIS16469.1"/>
    </source>
</evidence>
<dbReference type="InterPro" id="IPR006675">
    <property type="entry name" value="HDIG_dom"/>
</dbReference>
<dbReference type="GO" id="GO:0016787">
    <property type="term" value="F:hydrolase activity"/>
    <property type="evidence" value="ECO:0007669"/>
    <property type="project" value="UniProtKB-KW"/>
</dbReference>
<dbReference type="EMBL" id="PEZF01000120">
    <property type="protein sequence ID" value="PIS16469.1"/>
    <property type="molecule type" value="Genomic_DNA"/>
</dbReference>
<dbReference type="InterPro" id="IPR006674">
    <property type="entry name" value="HD_domain"/>
</dbReference>
<dbReference type="SMART" id="SM00471">
    <property type="entry name" value="HDc"/>
    <property type="match status" value="1"/>
</dbReference>
<dbReference type="NCBIfam" id="TIGR00277">
    <property type="entry name" value="HDIG"/>
    <property type="match status" value="1"/>
</dbReference>
<sequence>MRTRIKITKNLIKQIESEAKKYFEKASGCHDWTHVERVRNLALKIGRKEKADLGILEIAALLHDICKSDELRCKGNFCHAEKGAELAKEILKKYGVDEDTIRRVAHCIVAHRYRNNHKPETIEAKVLSDADKLDAIGAVGIARDFVAAGFIGTPVLYTGTEKNLAKSNEKHSYSDADTAILEYEVKLKHLKNIMFTREGRRIGRDRHKFMEKFFERFWEEAGGKR</sequence>
<dbReference type="Gene3D" id="1.10.3210.50">
    <property type="match status" value="1"/>
</dbReference>
<keyword evidence="2" id="KW-0378">Hydrolase</keyword>
<dbReference type="PANTHER" id="PTHR33594:SF1">
    <property type="entry name" value="HD_PDEASE DOMAIN-CONTAINING PROTEIN"/>
    <property type="match status" value="1"/>
</dbReference>
<evidence type="ECO:0000313" key="3">
    <source>
        <dbReference type="Proteomes" id="UP000229080"/>
    </source>
</evidence>